<evidence type="ECO:0000259" key="3">
    <source>
        <dbReference type="Pfam" id="PF07695"/>
    </source>
</evidence>
<feature type="domain" description="7TM-DISM receptor extracellular" evidence="4">
    <location>
        <begin position="48"/>
        <end position="149"/>
    </location>
</feature>
<feature type="transmembrane region" description="Helical" evidence="1">
    <location>
        <begin position="312"/>
        <end position="334"/>
    </location>
</feature>
<evidence type="ECO:0000256" key="1">
    <source>
        <dbReference type="SAM" id="Phobius"/>
    </source>
</evidence>
<dbReference type="RefSeq" id="WP_073213575.1">
    <property type="nucleotide sequence ID" value="NZ_FNNS01000002.1"/>
</dbReference>
<feature type="transmembrane region" description="Helical" evidence="1">
    <location>
        <begin position="283"/>
        <end position="306"/>
    </location>
</feature>
<dbReference type="InterPro" id="IPR011622">
    <property type="entry name" value="7TMR_DISM_rcpt_extracell_dom2"/>
</dbReference>
<feature type="domain" description="7TM-DISM receptor extracellular" evidence="3">
    <location>
        <begin position="187"/>
        <end position="401"/>
    </location>
</feature>
<reference evidence="6" key="1">
    <citation type="submission" date="2016-11" db="EMBL/GenBank/DDBJ databases">
        <authorList>
            <person name="Varghese N."/>
            <person name="Submissions S."/>
        </authorList>
    </citation>
    <scope>NUCLEOTIDE SEQUENCE [LARGE SCALE GENOMIC DNA]</scope>
    <source>
        <strain evidence="6">DSM 26349</strain>
    </source>
</reference>
<dbReference type="Pfam" id="PF07695">
    <property type="entry name" value="7TMR-DISM_7TM"/>
    <property type="match status" value="1"/>
</dbReference>
<dbReference type="InterPro" id="IPR011623">
    <property type="entry name" value="7TMR_DISM_rcpt_extracell_dom1"/>
</dbReference>
<dbReference type="GO" id="GO:0016020">
    <property type="term" value="C:membrane"/>
    <property type="evidence" value="ECO:0007669"/>
    <property type="project" value="InterPro"/>
</dbReference>
<organism evidence="5 6">
    <name type="scientific">Aequorivita viscosa</name>
    <dbReference type="NCBI Taxonomy" id="797419"/>
    <lineage>
        <taxon>Bacteria</taxon>
        <taxon>Pseudomonadati</taxon>
        <taxon>Bacteroidota</taxon>
        <taxon>Flavobacteriia</taxon>
        <taxon>Flavobacteriales</taxon>
        <taxon>Flavobacteriaceae</taxon>
        <taxon>Aequorivita</taxon>
    </lineage>
</organism>
<dbReference type="InterPro" id="IPR010559">
    <property type="entry name" value="Sig_transdc_His_kin_internal"/>
</dbReference>
<evidence type="ECO:0000313" key="6">
    <source>
        <dbReference type="Proteomes" id="UP000184172"/>
    </source>
</evidence>
<sequence length="674" mass="78481">MKALFVIAFCFLTYLTPLNGQIIADSISDMVSLLNHKDVKALRTNLETTFEEIQNESDWSAYDSTYTTTTDSAVWLKFQIENQSKDTIHKYLYSIDQYTTIFQQIDAGYKKFKNGAYVPLSQRANKSFDHFTKLSYPPFTQTQLYVRLSAYNIRFGSIIPAIYAEKAFWEYTWSDYNYQKNSIAFIYLYLISLLTIIVFTLVFWYWLYEKLYLFYLGYLFFQLIYGFIVLGKTLAPVGNFFLYNPKLAANLSEPVQFAFIGFYIFFILHLLTVKKYDKLLAKVLKYLGLTCFLYAILRFIFSYYFYNPELTLVIFNVVRLIILPINFILIIWILIKVRHPLLVYFIIGQSFFFVGALLASYLGSFTTEFPIAMLEFYQAPNIIFQIGLLAEVYCFSIALGQNVYILQKEKEKANRELIGQLQENQLLQKTMNRELDEKVSKKTSELIQLYSQLELEKEEKIKNAFSQKLKETEMIALRSQMNPHFIFNSLSAIKHLIMTSSNDAATEYLDDFSTLLRGILQNSNRQEITVEEELEILEVYLSLERNRMGPGFIYTIKVTSREALSQFSIPPLLLQPIVENAIWHGLQPSLKAKKELTVTFDTTDNLKIIIEDNGIGRKESAKKKKLHQSMGTSIVQDRISLFNHLNDYGIHYKITDLEENGNPMGTRITLTYQN</sequence>
<accession>A0A1M5ZZQ1</accession>
<dbReference type="InterPro" id="IPR050640">
    <property type="entry name" value="Bact_2-comp_sensor_kinase"/>
</dbReference>
<feature type="domain" description="Signal transduction histidine kinase internal region" evidence="2">
    <location>
        <begin position="473"/>
        <end position="549"/>
    </location>
</feature>
<dbReference type="Proteomes" id="UP000184172">
    <property type="component" value="Unassembled WGS sequence"/>
</dbReference>
<dbReference type="STRING" id="797419.SAMN05216556_10211"/>
<dbReference type="GO" id="GO:0000155">
    <property type="term" value="F:phosphorelay sensor kinase activity"/>
    <property type="evidence" value="ECO:0007669"/>
    <property type="project" value="InterPro"/>
</dbReference>
<proteinExistence type="predicted"/>
<feature type="transmembrane region" description="Helical" evidence="1">
    <location>
        <begin position="255"/>
        <end position="271"/>
    </location>
</feature>
<keyword evidence="1" id="KW-1133">Transmembrane helix</keyword>
<dbReference type="PANTHER" id="PTHR34220">
    <property type="entry name" value="SENSOR HISTIDINE KINASE YPDA"/>
    <property type="match status" value="1"/>
</dbReference>
<dbReference type="Pfam" id="PF06580">
    <property type="entry name" value="His_kinase"/>
    <property type="match status" value="1"/>
</dbReference>
<feature type="transmembrane region" description="Helical" evidence="1">
    <location>
        <begin position="213"/>
        <end position="235"/>
    </location>
</feature>
<dbReference type="Gene3D" id="2.60.40.2380">
    <property type="match status" value="1"/>
</dbReference>
<dbReference type="AlphaFoldDB" id="A0A1M5ZZQ1"/>
<dbReference type="EMBL" id="FQYV01000001">
    <property type="protein sequence ID" value="SHI29648.1"/>
    <property type="molecule type" value="Genomic_DNA"/>
</dbReference>
<keyword evidence="1" id="KW-0472">Membrane</keyword>
<keyword evidence="1" id="KW-0812">Transmembrane</keyword>
<dbReference type="InterPro" id="IPR036890">
    <property type="entry name" value="HATPase_C_sf"/>
</dbReference>
<dbReference type="Gene3D" id="3.30.565.10">
    <property type="entry name" value="Histidine kinase-like ATPase, C-terminal domain"/>
    <property type="match status" value="1"/>
</dbReference>
<keyword evidence="6" id="KW-1185">Reference proteome</keyword>
<protein>
    <submittedName>
        <fullName evidence="5">7TMR-DISM extracellular 2</fullName>
    </submittedName>
</protein>
<feature type="transmembrane region" description="Helical" evidence="1">
    <location>
        <begin position="382"/>
        <end position="405"/>
    </location>
</feature>
<dbReference type="OrthoDB" id="6190788at2"/>
<dbReference type="PANTHER" id="PTHR34220:SF7">
    <property type="entry name" value="SENSOR HISTIDINE KINASE YPDA"/>
    <property type="match status" value="1"/>
</dbReference>
<evidence type="ECO:0000259" key="4">
    <source>
        <dbReference type="Pfam" id="PF07696"/>
    </source>
</evidence>
<name>A0A1M5ZZQ1_9FLAO</name>
<feature type="transmembrane region" description="Helical" evidence="1">
    <location>
        <begin position="341"/>
        <end position="362"/>
    </location>
</feature>
<dbReference type="SUPFAM" id="SSF55874">
    <property type="entry name" value="ATPase domain of HSP90 chaperone/DNA topoisomerase II/histidine kinase"/>
    <property type="match status" value="1"/>
</dbReference>
<feature type="transmembrane region" description="Helical" evidence="1">
    <location>
        <begin position="184"/>
        <end position="206"/>
    </location>
</feature>
<gene>
    <name evidence="5" type="ORF">SAMN04487908_10111</name>
</gene>
<evidence type="ECO:0000313" key="5">
    <source>
        <dbReference type="EMBL" id="SHI29648.1"/>
    </source>
</evidence>
<dbReference type="Pfam" id="PF07696">
    <property type="entry name" value="7TMR-DISMED2"/>
    <property type="match status" value="1"/>
</dbReference>
<evidence type="ECO:0000259" key="2">
    <source>
        <dbReference type="Pfam" id="PF06580"/>
    </source>
</evidence>